<evidence type="ECO:0008006" key="9">
    <source>
        <dbReference type="Google" id="ProtNLM"/>
    </source>
</evidence>
<feature type="transmembrane region" description="Helical" evidence="6">
    <location>
        <begin position="256"/>
        <end position="274"/>
    </location>
</feature>
<feature type="transmembrane region" description="Helical" evidence="6">
    <location>
        <begin position="198"/>
        <end position="220"/>
    </location>
</feature>
<protein>
    <recommendedName>
        <fullName evidence="9">Lysylphosphatidylglycerol synthase-like protein</fullName>
    </recommendedName>
</protein>
<evidence type="ECO:0000256" key="6">
    <source>
        <dbReference type="SAM" id="Phobius"/>
    </source>
</evidence>
<dbReference type="InterPro" id="IPR022791">
    <property type="entry name" value="L-PG_synthase/AglD"/>
</dbReference>
<dbReference type="AlphaFoldDB" id="A0A6L5Z585"/>
<evidence type="ECO:0000256" key="4">
    <source>
        <dbReference type="ARBA" id="ARBA00022989"/>
    </source>
</evidence>
<dbReference type="Proteomes" id="UP000474957">
    <property type="component" value="Unassembled WGS sequence"/>
</dbReference>
<dbReference type="GO" id="GO:0005886">
    <property type="term" value="C:plasma membrane"/>
    <property type="evidence" value="ECO:0007669"/>
    <property type="project" value="UniProtKB-SubCell"/>
</dbReference>
<feature type="transmembrane region" description="Helical" evidence="6">
    <location>
        <begin position="7"/>
        <end position="25"/>
    </location>
</feature>
<accession>A0A6L5Z585</accession>
<evidence type="ECO:0000313" key="8">
    <source>
        <dbReference type="Proteomes" id="UP000474957"/>
    </source>
</evidence>
<dbReference type="RefSeq" id="WP_154449155.1">
    <property type="nucleotide sequence ID" value="NZ_WIND01000024.1"/>
</dbReference>
<keyword evidence="3 6" id="KW-0812">Transmembrane</keyword>
<evidence type="ECO:0000256" key="5">
    <source>
        <dbReference type="ARBA" id="ARBA00023136"/>
    </source>
</evidence>
<feature type="transmembrane region" description="Helical" evidence="6">
    <location>
        <begin position="158"/>
        <end position="177"/>
    </location>
</feature>
<reference evidence="7 8" key="1">
    <citation type="submission" date="2019-10" db="EMBL/GenBank/DDBJ databases">
        <title>Cognatihalovulum marinum gen. nov. sp. nov., a new member of the family Rhodobacteraceae isolated from deep seawater of the Northwest Indian Ocean.</title>
        <authorList>
            <person name="Ruan C."/>
            <person name="Wang J."/>
            <person name="Zheng X."/>
            <person name="Song L."/>
            <person name="Zhu Y."/>
            <person name="Huang Y."/>
            <person name="Lu Z."/>
            <person name="Du W."/>
            <person name="Huang L."/>
            <person name="Dai X."/>
        </authorList>
    </citation>
    <scope>NUCLEOTIDE SEQUENCE [LARGE SCALE GENOMIC DNA]</scope>
    <source>
        <strain evidence="7 8">2CG4</strain>
    </source>
</reference>
<dbReference type="Pfam" id="PF03706">
    <property type="entry name" value="LPG_synthase_TM"/>
    <property type="match status" value="1"/>
</dbReference>
<sequence length="321" mass="33711">MASRLRIAGTFAALLFMGVALWRGSREMPRINLTEPLAWGWLIAALGFYVMSQLVAAVAWRGALSVFDMKLEPGRAESQLMVSAIGKYIPGNFAHLIGRYALAQEDRLPGWAVGFSMVVEVGLLLGAGALIFALALVFAPDLVLALLPDETLISPKALVLGLGLALMVGLLGGGALFRRRLDGPRRGMAHPMRAIAPFGLHAVNFLVLGLSLYCVARVVAPGSTVGLLPSVAIFAAAWCIGFITPGAPGGLGLREGIIALGLGLFLGAGPALAAALLHRLISVIGDLITFPIGLYLRRGKGNGGEPSAQEDLALHDLRPWT</sequence>
<evidence type="ECO:0000256" key="1">
    <source>
        <dbReference type="ARBA" id="ARBA00004651"/>
    </source>
</evidence>
<evidence type="ECO:0000256" key="3">
    <source>
        <dbReference type="ARBA" id="ARBA00022692"/>
    </source>
</evidence>
<keyword evidence="2" id="KW-1003">Cell membrane</keyword>
<feature type="transmembrane region" description="Helical" evidence="6">
    <location>
        <begin position="111"/>
        <end position="138"/>
    </location>
</feature>
<feature type="transmembrane region" description="Helical" evidence="6">
    <location>
        <begin position="226"/>
        <end position="244"/>
    </location>
</feature>
<proteinExistence type="predicted"/>
<feature type="transmembrane region" description="Helical" evidence="6">
    <location>
        <begin position="37"/>
        <end position="60"/>
    </location>
</feature>
<comment type="subcellular location">
    <subcellularLocation>
        <location evidence="1">Cell membrane</location>
        <topology evidence="1">Multi-pass membrane protein</topology>
    </subcellularLocation>
</comment>
<evidence type="ECO:0000256" key="2">
    <source>
        <dbReference type="ARBA" id="ARBA00022475"/>
    </source>
</evidence>
<organism evidence="7 8">
    <name type="scientific">Halovulum marinum</name>
    <dbReference type="NCBI Taxonomy" id="2662447"/>
    <lineage>
        <taxon>Bacteria</taxon>
        <taxon>Pseudomonadati</taxon>
        <taxon>Pseudomonadota</taxon>
        <taxon>Alphaproteobacteria</taxon>
        <taxon>Rhodobacterales</taxon>
        <taxon>Paracoccaceae</taxon>
        <taxon>Halovulum</taxon>
    </lineage>
</organism>
<keyword evidence="4 6" id="KW-1133">Transmembrane helix</keyword>
<keyword evidence="5 6" id="KW-0472">Membrane</keyword>
<gene>
    <name evidence="7" type="ORF">GE300_19285</name>
</gene>
<name>A0A6L5Z585_9RHOB</name>
<comment type="caution">
    <text evidence="7">The sequence shown here is derived from an EMBL/GenBank/DDBJ whole genome shotgun (WGS) entry which is preliminary data.</text>
</comment>
<evidence type="ECO:0000313" key="7">
    <source>
        <dbReference type="EMBL" id="MSU91726.1"/>
    </source>
</evidence>
<dbReference type="EMBL" id="WIND01000024">
    <property type="protein sequence ID" value="MSU91726.1"/>
    <property type="molecule type" value="Genomic_DNA"/>
</dbReference>
<keyword evidence="8" id="KW-1185">Reference proteome</keyword>